<sequence length="222" mass="24540">MSWTEHIKMDLSPSSGRFNRSLESRQASFYPQGSVPRAMPVQGPPYVYLYPQPGYQSIACIPGQYALHAQPISRNSSLISEQRSASSIGQPQTSSMTPSISRTYTPQPKANSTPFPAFTTPSARAHWPPIITSTPTPPPTISTPQHARTSTACVSGKTREQHHVALQERLKKAAEADSSRRLSRGEKDAKTVKSKLKEEQKAKEEAAPLRGLCRERRKSWSV</sequence>
<dbReference type="InParanoid" id="A0A2J6T3L4"/>
<evidence type="ECO:0000313" key="2">
    <source>
        <dbReference type="EMBL" id="PMD57630.1"/>
    </source>
</evidence>
<name>A0A2J6T3L4_9HELO</name>
<keyword evidence="3" id="KW-1185">Reference proteome</keyword>
<gene>
    <name evidence="2" type="ORF">K444DRAFT_31508</name>
</gene>
<dbReference type="GeneID" id="36579917"/>
<feature type="compositionally biased region" description="Basic and acidic residues" evidence="1">
    <location>
        <begin position="157"/>
        <end position="207"/>
    </location>
</feature>
<organism evidence="2 3">
    <name type="scientific">Hyaloscypha bicolor E</name>
    <dbReference type="NCBI Taxonomy" id="1095630"/>
    <lineage>
        <taxon>Eukaryota</taxon>
        <taxon>Fungi</taxon>
        <taxon>Dikarya</taxon>
        <taxon>Ascomycota</taxon>
        <taxon>Pezizomycotina</taxon>
        <taxon>Leotiomycetes</taxon>
        <taxon>Helotiales</taxon>
        <taxon>Hyaloscyphaceae</taxon>
        <taxon>Hyaloscypha</taxon>
        <taxon>Hyaloscypha bicolor</taxon>
    </lineage>
</organism>
<proteinExistence type="predicted"/>
<dbReference type="Proteomes" id="UP000235371">
    <property type="component" value="Unassembled WGS sequence"/>
</dbReference>
<dbReference type="STRING" id="1095630.A0A2J6T3L4"/>
<protein>
    <submittedName>
        <fullName evidence="2">Uncharacterized protein</fullName>
    </submittedName>
</protein>
<evidence type="ECO:0000256" key="1">
    <source>
        <dbReference type="SAM" id="MobiDB-lite"/>
    </source>
</evidence>
<feature type="region of interest" description="Disordered" evidence="1">
    <location>
        <begin position="125"/>
        <end position="222"/>
    </location>
</feature>
<accession>A0A2J6T3L4</accession>
<dbReference type="RefSeq" id="XP_024734534.1">
    <property type="nucleotide sequence ID" value="XM_024871835.1"/>
</dbReference>
<dbReference type="EMBL" id="KZ613846">
    <property type="protein sequence ID" value="PMD57630.1"/>
    <property type="molecule type" value="Genomic_DNA"/>
</dbReference>
<dbReference type="AlphaFoldDB" id="A0A2J6T3L4"/>
<evidence type="ECO:0000313" key="3">
    <source>
        <dbReference type="Proteomes" id="UP000235371"/>
    </source>
</evidence>
<reference evidence="2 3" key="1">
    <citation type="submission" date="2016-04" db="EMBL/GenBank/DDBJ databases">
        <title>A degradative enzymes factory behind the ericoid mycorrhizal symbiosis.</title>
        <authorList>
            <consortium name="DOE Joint Genome Institute"/>
            <person name="Martino E."/>
            <person name="Morin E."/>
            <person name="Grelet G."/>
            <person name="Kuo A."/>
            <person name="Kohler A."/>
            <person name="Daghino S."/>
            <person name="Barry K."/>
            <person name="Choi C."/>
            <person name="Cichocki N."/>
            <person name="Clum A."/>
            <person name="Copeland A."/>
            <person name="Hainaut M."/>
            <person name="Haridas S."/>
            <person name="Labutti K."/>
            <person name="Lindquist E."/>
            <person name="Lipzen A."/>
            <person name="Khouja H.-R."/>
            <person name="Murat C."/>
            <person name="Ohm R."/>
            <person name="Olson A."/>
            <person name="Spatafora J."/>
            <person name="Veneault-Fourrey C."/>
            <person name="Henrissat B."/>
            <person name="Grigoriev I."/>
            <person name="Martin F."/>
            <person name="Perotto S."/>
        </authorList>
    </citation>
    <scope>NUCLEOTIDE SEQUENCE [LARGE SCALE GENOMIC DNA]</scope>
    <source>
        <strain evidence="2 3">E</strain>
    </source>
</reference>
<feature type="region of interest" description="Disordered" evidence="1">
    <location>
        <begin position="79"/>
        <end position="112"/>
    </location>
</feature>